<dbReference type="InterPro" id="IPR023296">
    <property type="entry name" value="Glyco_hydro_beta-prop_sf"/>
</dbReference>
<sequence>MIKGKSWMAIVIALMLLTVHLTSSAQTVHAAAGEETKIAATLFVLKNESEVSNAKIHWAPVQGATAYELYRSENNAPYTLLQTLTGTTTDDYELNIGNTYKYQVKAYGGTSLLTSAASPEYTPYSLPEDLTTFDNTTQSTLMLPNELKVGDTYYRFNFVQKSSGGFGEMIQQTSTDDFTYGNDKVVLSYTDHPDLANSKFEGINILYHAPTNKFVFWAHYENSTDYTLARVSVASATPGEDFTFHKSFRPEGNQSRDISIFKDDDDSAYLISTANNNSDTILYKLTSDWLDVDHQVSVIYQNQHRELPKMIKKDGIYYLFSSQAAGWYPSIPLYSSATSIDGDWSELRTIGNTSTFSAQSGSVMRVKPDTGNNVVMVAYRWMFGWAGTQNGTTEERLLPVWFSDGYAFYDYFDQVLYNTSDDAVVPVQNGKLLSQGKPATAQTATGTNPASNANDGNYQTEWVGTGSSWPHWWKVDLGSVEQLNNVQISWWMQKGSEGYYKYKIETSTDNVNWTVALDRTNNTSYGFTSDTLSSTAARYVRINMQNAALHNNPNNWYTPRLWEVKVFGSDTN</sequence>
<keyword evidence="2" id="KW-0732">Signal</keyword>
<dbReference type="Gene3D" id="2.60.40.10">
    <property type="entry name" value="Immunoglobulins"/>
    <property type="match status" value="1"/>
</dbReference>
<dbReference type="AlphaFoldDB" id="A0ABD8AK28"/>
<dbReference type="Gene3D" id="2.115.10.20">
    <property type="entry name" value="Glycosyl hydrolase domain, family 43"/>
    <property type="match status" value="1"/>
</dbReference>
<dbReference type="Pfam" id="PF00754">
    <property type="entry name" value="F5_F8_type_C"/>
    <property type="match status" value="1"/>
</dbReference>
<dbReference type="InterPro" id="IPR008979">
    <property type="entry name" value="Galactose-bd-like_sf"/>
</dbReference>
<feature type="region of interest" description="Disordered" evidence="1">
    <location>
        <begin position="436"/>
        <end position="459"/>
    </location>
</feature>
<dbReference type="Proteomes" id="UP001364764">
    <property type="component" value="Chromosome"/>
</dbReference>
<dbReference type="PANTHER" id="PTHR22925">
    <property type="entry name" value="GLYCOSYL HYDROLASE 43 FAMILY MEMBER"/>
    <property type="match status" value="1"/>
</dbReference>
<evidence type="ECO:0000313" key="4">
    <source>
        <dbReference type="EMBL" id="WWP17952.1"/>
    </source>
</evidence>
<dbReference type="RefSeq" id="WP_338706033.1">
    <property type="nucleotide sequence ID" value="NZ_CP145892.1"/>
</dbReference>
<evidence type="ECO:0000313" key="5">
    <source>
        <dbReference type="Proteomes" id="UP001364764"/>
    </source>
</evidence>
<reference evidence="4 5" key="1">
    <citation type="submission" date="2024-02" db="EMBL/GenBank/DDBJ databases">
        <title>Complete sequences of two Paenibacillus sp. strains and one Lysinibacillus strain isolated from the environment on STAA medium highlight biotechnological potential.</title>
        <authorList>
            <person name="Attere S.A."/>
            <person name="Piche L.C."/>
            <person name="Intertaglia L."/>
            <person name="Lami R."/>
            <person name="Charette S.J."/>
            <person name="Vincent A.T."/>
        </authorList>
    </citation>
    <scope>NUCLEOTIDE SEQUENCE [LARGE SCALE GENOMIC DNA]</scope>
    <source>
        <strain evidence="4 5">Y5S-7</strain>
    </source>
</reference>
<evidence type="ECO:0000256" key="1">
    <source>
        <dbReference type="SAM" id="MobiDB-lite"/>
    </source>
</evidence>
<dbReference type="SUPFAM" id="SSF49785">
    <property type="entry name" value="Galactose-binding domain-like"/>
    <property type="match status" value="1"/>
</dbReference>
<dbReference type="InterPro" id="IPR000421">
    <property type="entry name" value="FA58C"/>
</dbReference>
<evidence type="ECO:0000259" key="3">
    <source>
        <dbReference type="PROSITE" id="PS50022"/>
    </source>
</evidence>
<protein>
    <submittedName>
        <fullName evidence="4">Discoidin domain-containing protein</fullName>
    </submittedName>
</protein>
<dbReference type="PANTHER" id="PTHR22925:SF3">
    <property type="entry name" value="GLYCOSYL HYDROLASE FAMILY PROTEIN 43"/>
    <property type="match status" value="1"/>
</dbReference>
<dbReference type="EMBL" id="CP145892">
    <property type="protein sequence ID" value="WWP17952.1"/>
    <property type="molecule type" value="Genomic_DNA"/>
</dbReference>
<feature type="chain" id="PRO_5044884846" evidence="2">
    <location>
        <begin position="26"/>
        <end position="572"/>
    </location>
</feature>
<feature type="compositionally biased region" description="Polar residues" evidence="1">
    <location>
        <begin position="440"/>
        <end position="459"/>
    </location>
</feature>
<dbReference type="InterPro" id="IPR013783">
    <property type="entry name" value="Ig-like_fold"/>
</dbReference>
<name>A0ABD8AK28_PAEAM</name>
<proteinExistence type="predicted"/>
<dbReference type="GeneID" id="93476918"/>
<accession>A0ABD8AK28</accession>
<dbReference type="PROSITE" id="PS50022">
    <property type="entry name" value="FA58C_3"/>
    <property type="match status" value="1"/>
</dbReference>
<evidence type="ECO:0000256" key="2">
    <source>
        <dbReference type="SAM" id="SignalP"/>
    </source>
</evidence>
<organism evidence="4 5">
    <name type="scientific">Paenibacillus amylolyticus</name>
    <dbReference type="NCBI Taxonomy" id="1451"/>
    <lineage>
        <taxon>Bacteria</taxon>
        <taxon>Bacillati</taxon>
        <taxon>Bacillota</taxon>
        <taxon>Bacilli</taxon>
        <taxon>Bacillales</taxon>
        <taxon>Paenibacillaceae</taxon>
        <taxon>Paenibacillus</taxon>
    </lineage>
</organism>
<dbReference type="SUPFAM" id="SSF75005">
    <property type="entry name" value="Arabinanase/levansucrase/invertase"/>
    <property type="match status" value="1"/>
</dbReference>
<feature type="signal peptide" evidence="2">
    <location>
        <begin position="1"/>
        <end position="25"/>
    </location>
</feature>
<gene>
    <name evidence="4" type="ORF">V6668_15595</name>
</gene>
<dbReference type="CDD" id="cd18822">
    <property type="entry name" value="GH43_CtGH43-like"/>
    <property type="match status" value="1"/>
</dbReference>
<feature type="domain" description="F5/8 type C" evidence="3">
    <location>
        <begin position="420"/>
        <end position="569"/>
    </location>
</feature>
<dbReference type="Gene3D" id="2.60.120.260">
    <property type="entry name" value="Galactose-binding domain-like"/>
    <property type="match status" value="1"/>
</dbReference>